<dbReference type="Gene3D" id="1.10.630.10">
    <property type="entry name" value="Cytochrome P450"/>
    <property type="match status" value="1"/>
</dbReference>
<name>A0A1M2VWG5_TRAPU</name>
<protein>
    <recommendedName>
        <fullName evidence="3">Cytochrome P450</fullName>
    </recommendedName>
</protein>
<dbReference type="InterPro" id="IPR001128">
    <property type="entry name" value="Cyt_P450"/>
</dbReference>
<sequence>MISALTTTLLTLLGLIGVVLWKAWPLLPRWTATALRNLPGPPSPSWFYGNFQEIHAEERSVVQERWIAKYGPNIVYKNFLNNDRLFTIDTRALNHILTHSVDYQKPIVARRNLAKVLGEGVLFTEDVSDASWCLLKRLLNGEFKLTVTQNPAFGPTQIRELTEIFVQKSIELRNFWDAQIARDGVPTARIDICSGLSKMTLDVIGLAGFGFSFDSLTPTEEPNELNEAFQELFLPERKFTVLMILKNFFPILDIIPDEASTRVKRAREVMRRVGKELIAEKKARIQQELAEGKEKSGLKRDDLQGCDPLTLLLKANISTDVPDNQRLSDEDVLARAHQPFLSHRSL</sequence>
<dbReference type="STRING" id="154538.A0A1M2VWG5"/>
<organism evidence="1 2">
    <name type="scientific">Trametes pubescens</name>
    <name type="common">White-rot fungus</name>
    <dbReference type="NCBI Taxonomy" id="154538"/>
    <lineage>
        <taxon>Eukaryota</taxon>
        <taxon>Fungi</taxon>
        <taxon>Dikarya</taxon>
        <taxon>Basidiomycota</taxon>
        <taxon>Agaricomycotina</taxon>
        <taxon>Agaricomycetes</taxon>
        <taxon>Polyporales</taxon>
        <taxon>Polyporaceae</taxon>
        <taxon>Trametes</taxon>
    </lineage>
</organism>
<evidence type="ECO:0000313" key="2">
    <source>
        <dbReference type="Proteomes" id="UP000184267"/>
    </source>
</evidence>
<keyword evidence="2" id="KW-1185">Reference proteome</keyword>
<dbReference type="InterPro" id="IPR036396">
    <property type="entry name" value="Cyt_P450_sf"/>
</dbReference>
<dbReference type="AlphaFoldDB" id="A0A1M2VWG5"/>
<reference evidence="1 2" key="1">
    <citation type="submission" date="2016-10" db="EMBL/GenBank/DDBJ databases">
        <title>Genome sequence of the basidiomycete white-rot fungus Trametes pubescens.</title>
        <authorList>
            <person name="Makela M.R."/>
            <person name="Granchi Z."/>
            <person name="Peng M."/>
            <person name="De Vries R.P."/>
            <person name="Grigoriev I."/>
            <person name="Riley R."/>
            <person name="Hilden K."/>
        </authorList>
    </citation>
    <scope>NUCLEOTIDE SEQUENCE [LARGE SCALE GENOMIC DNA]</scope>
    <source>
        <strain evidence="1 2">FBCC735</strain>
    </source>
</reference>
<dbReference type="PANTHER" id="PTHR24293">
    <property type="entry name" value="CYTOCHROME P450 FAMILY 46 SUBFAMILY A"/>
    <property type="match status" value="1"/>
</dbReference>
<evidence type="ECO:0000313" key="1">
    <source>
        <dbReference type="EMBL" id="OJT11872.1"/>
    </source>
</evidence>
<dbReference type="SUPFAM" id="SSF48264">
    <property type="entry name" value="Cytochrome P450"/>
    <property type="match status" value="1"/>
</dbReference>
<dbReference type="OMA" id="RILMFAN"/>
<dbReference type="GO" id="GO:0020037">
    <property type="term" value="F:heme binding"/>
    <property type="evidence" value="ECO:0007669"/>
    <property type="project" value="InterPro"/>
</dbReference>
<evidence type="ECO:0008006" key="3">
    <source>
        <dbReference type="Google" id="ProtNLM"/>
    </source>
</evidence>
<dbReference type="GO" id="GO:0005506">
    <property type="term" value="F:iron ion binding"/>
    <property type="evidence" value="ECO:0007669"/>
    <property type="project" value="InterPro"/>
</dbReference>
<dbReference type="EMBL" id="MNAD01000561">
    <property type="protein sequence ID" value="OJT11872.1"/>
    <property type="molecule type" value="Genomic_DNA"/>
</dbReference>
<dbReference type="GO" id="GO:0006707">
    <property type="term" value="P:cholesterol catabolic process"/>
    <property type="evidence" value="ECO:0007669"/>
    <property type="project" value="InterPro"/>
</dbReference>
<dbReference type="InterPro" id="IPR039983">
    <property type="entry name" value="CYP46A1"/>
</dbReference>
<proteinExistence type="predicted"/>
<dbReference type="Proteomes" id="UP000184267">
    <property type="component" value="Unassembled WGS sequence"/>
</dbReference>
<accession>A0A1M2VWG5</accession>
<dbReference type="Pfam" id="PF00067">
    <property type="entry name" value="p450"/>
    <property type="match status" value="1"/>
</dbReference>
<dbReference type="GO" id="GO:0033781">
    <property type="term" value="F:cholesterol 24-hydroxylase activity"/>
    <property type="evidence" value="ECO:0007669"/>
    <property type="project" value="InterPro"/>
</dbReference>
<gene>
    <name evidence="1" type="ORF">TRAPUB_11591</name>
</gene>
<comment type="caution">
    <text evidence="1">The sequence shown here is derived from an EMBL/GenBank/DDBJ whole genome shotgun (WGS) entry which is preliminary data.</text>
</comment>
<dbReference type="OrthoDB" id="2801521at2759"/>
<dbReference type="PANTHER" id="PTHR24293:SF0">
    <property type="entry name" value="CYP46A1 PROTEIN-RELATED"/>
    <property type="match status" value="1"/>
</dbReference>